<keyword evidence="5 10" id="KW-0436">Ligase</keyword>
<dbReference type="Gene3D" id="1.10.8.70">
    <property type="entry name" value="Glutamate-tRNA synthetase, class I, anticodon-binding domain 1"/>
    <property type="match status" value="1"/>
</dbReference>
<dbReference type="InterPro" id="IPR000924">
    <property type="entry name" value="Glu/Gln-tRNA-synth"/>
</dbReference>
<evidence type="ECO:0000256" key="1">
    <source>
        <dbReference type="ARBA" id="ARBA00004496"/>
    </source>
</evidence>
<dbReference type="NCBIfam" id="TIGR00464">
    <property type="entry name" value="gltX_bact"/>
    <property type="match status" value="1"/>
</dbReference>
<comment type="caution">
    <text evidence="13">The sequence shown here is derived from an EMBL/GenBank/DDBJ whole genome shotgun (WGS) entry which is preliminary data.</text>
</comment>
<reference evidence="15 16" key="1">
    <citation type="submission" date="2018-01" db="EMBL/GenBank/DDBJ databases">
        <title>Metagenomic assembled genomes from two thermal pools in the Uzon Caldera, Kamchatka, Russia.</title>
        <authorList>
            <person name="Wilkins L."/>
            <person name="Ettinger C."/>
        </authorList>
    </citation>
    <scope>NUCLEOTIDE SEQUENCE [LARGE SCALE GENOMIC DNA]</scope>
    <source>
        <strain evidence="14">ARK-04</strain>
        <strain evidence="13">ZAV-08</strain>
    </source>
</reference>
<evidence type="ECO:0000313" key="13">
    <source>
        <dbReference type="EMBL" id="PMP65733.1"/>
    </source>
</evidence>
<dbReference type="GO" id="GO:0005829">
    <property type="term" value="C:cytosol"/>
    <property type="evidence" value="ECO:0007669"/>
    <property type="project" value="TreeGrafter"/>
</dbReference>
<dbReference type="PANTHER" id="PTHR43311:SF2">
    <property type="entry name" value="GLUTAMATE--TRNA LIGASE, MITOCHONDRIAL-RELATED"/>
    <property type="match status" value="1"/>
</dbReference>
<dbReference type="InterPro" id="IPR049940">
    <property type="entry name" value="GluQ/Sye"/>
</dbReference>
<dbReference type="InterPro" id="IPR001412">
    <property type="entry name" value="aa-tRNA-synth_I_CS"/>
</dbReference>
<evidence type="ECO:0000313" key="16">
    <source>
        <dbReference type="Proteomes" id="UP000235619"/>
    </source>
</evidence>
<dbReference type="Pfam" id="PF00749">
    <property type="entry name" value="tRNA-synt_1c"/>
    <property type="match status" value="1"/>
</dbReference>
<dbReference type="InterPro" id="IPR004527">
    <property type="entry name" value="Glu-tRNA-ligase_bac/mito"/>
</dbReference>
<evidence type="ECO:0000256" key="3">
    <source>
        <dbReference type="ARBA" id="ARBA00011245"/>
    </source>
</evidence>
<keyword evidence="7 10" id="KW-0067">ATP-binding</keyword>
<dbReference type="SUPFAM" id="SSF48163">
    <property type="entry name" value="An anticodon-binding domain of class I aminoacyl-tRNA synthetases"/>
    <property type="match status" value="1"/>
</dbReference>
<feature type="short sequence motif" description="'KMSKS' region" evidence="10">
    <location>
        <begin position="234"/>
        <end position="238"/>
    </location>
</feature>
<dbReference type="InterPro" id="IPR045462">
    <property type="entry name" value="aa-tRNA-synth_I_cd-bd"/>
</dbReference>
<comment type="subunit">
    <text evidence="3 10">Monomer.</text>
</comment>
<dbReference type="Proteomes" id="UP000235460">
    <property type="component" value="Unassembled WGS sequence"/>
</dbReference>
<evidence type="ECO:0000256" key="2">
    <source>
        <dbReference type="ARBA" id="ARBA00007894"/>
    </source>
</evidence>
<dbReference type="FunFam" id="3.40.50.620:FF:000007">
    <property type="entry name" value="Glutamate--tRNA ligase"/>
    <property type="match status" value="1"/>
</dbReference>
<dbReference type="EC" id="6.1.1.17" evidence="10"/>
<feature type="domain" description="Glutamyl/glutaminyl-tRNA synthetase class Ib catalytic" evidence="11">
    <location>
        <begin position="2"/>
        <end position="300"/>
    </location>
</feature>
<name>A0A2N7PMB1_9BACT</name>
<feature type="binding site" evidence="10">
    <location>
        <position position="237"/>
    </location>
    <ligand>
        <name>ATP</name>
        <dbReference type="ChEBI" id="CHEBI:30616"/>
    </ligand>
</feature>
<proteinExistence type="inferred from homology"/>
<gene>
    <name evidence="10" type="primary">gltX</name>
    <name evidence="14" type="ORF">C0169_07430</name>
    <name evidence="13" type="ORF">C0190_06335</name>
</gene>
<dbReference type="InterPro" id="IPR020058">
    <property type="entry name" value="Glu/Gln-tRNA-synth_Ib_cat-dom"/>
</dbReference>
<dbReference type="EMBL" id="PNIK01000091">
    <property type="protein sequence ID" value="PMP65733.1"/>
    <property type="molecule type" value="Genomic_DNA"/>
</dbReference>
<evidence type="ECO:0000313" key="15">
    <source>
        <dbReference type="Proteomes" id="UP000235460"/>
    </source>
</evidence>
<dbReference type="CDD" id="cd00808">
    <property type="entry name" value="GluRS_core"/>
    <property type="match status" value="1"/>
</dbReference>
<dbReference type="InterPro" id="IPR020751">
    <property type="entry name" value="aa-tRNA-synth_I_codon-bd_sub2"/>
</dbReference>
<keyword evidence="8 10" id="KW-0648">Protein biosynthesis</keyword>
<evidence type="ECO:0000259" key="11">
    <source>
        <dbReference type="Pfam" id="PF00749"/>
    </source>
</evidence>
<dbReference type="PRINTS" id="PR00987">
    <property type="entry name" value="TRNASYNTHGLU"/>
</dbReference>
<dbReference type="InterPro" id="IPR020752">
    <property type="entry name" value="Glu-tRNA-synth_I_codon-bd_sub1"/>
</dbReference>
<evidence type="ECO:0000256" key="4">
    <source>
        <dbReference type="ARBA" id="ARBA00022490"/>
    </source>
</evidence>
<evidence type="ECO:0000256" key="5">
    <source>
        <dbReference type="ARBA" id="ARBA00022598"/>
    </source>
</evidence>
<comment type="catalytic activity">
    <reaction evidence="10">
        <text>tRNA(Glu) + L-glutamate + ATP = L-glutamyl-tRNA(Glu) + AMP + diphosphate</text>
        <dbReference type="Rhea" id="RHEA:23540"/>
        <dbReference type="Rhea" id="RHEA-COMP:9663"/>
        <dbReference type="Rhea" id="RHEA-COMP:9680"/>
        <dbReference type="ChEBI" id="CHEBI:29985"/>
        <dbReference type="ChEBI" id="CHEBI:30616"/>
        <dbReference type="ChEBI" id="CHEBI:33019"/>
        <dbReference type="ChEBI" id="CHEBI:78442"/>
        <dbReference type="ChEBI" id="CHEBI:78520"/>
        <dbReference type="ChEBI" id="CHEBI:456215"/>
        <dbReference type="EC" id="6.1.1.17"/>
    </reaction>
</comment>
<dbReference type="PANTHER" id="PTHR43311">
    <property type="entry name" value="GLUTAMATE--TRNA LIGASE"/>
    <property type="match status" value="1"/>
</dbReference>
<sequence length="462" mass="53487">MVVTRFPPSPTGHLHLGGARTALFNWLFARHNKGKFILRFEDTDKERSKKEYVDSIIEALKWLGLDWDEGPYFQSERLEIYNSYAKKLFEEGKAYYCECCKEVLEKKKKEMLEKGLKPKYDGTCRNKNLGPGEGRALRIKVPEIKEIVFEDLLRGKIVFPAEEIDDFIIVRSDGTPTYHFAVVIDDITMGITHVIRGDDHISNTPKQLLIYEALGAYPPEFAHIPMVLGPDGARLSKRHGAKSISEYREAGFLPKALINYLARLGWGYGDQEYFTVEELIEKFDLRDVNLSPARFDQDKLLAINAYWIRNSDNKYLLENLKSFFKAYDLRNFSEEYLLSAIETVKTRSKTLLEMAEMMEFYLVEEVKYDLDSAKKFLVPEIKPLLQKIIEDLKDLPFDEKKLEEYFRNLAEKSGIKLKNIAQAVRIALTGKMVSPGLFEIMKVLGKERVKKRLEKALKFIES</sequence>
<dbReference type="InterPro" id="IPR033910">
    <property type="entry name" value="GluRS_core"/>
</dbReference>
<dbReference type="GO" id="GO:0004818">
    <property type="term" value="F:glutamate-tRNA ligase activity"/>
    <property type="evidence" value="ECO:0007669"/>
    <property type="project" value="UniProtKB-UniRule"/>
</dbReference>
<dbReference type="EMBL" id="PNJD01000451">
    <property type="protein sequence ID" value="PMP93732.1"/>
    <property type="molecule type" value="Genomic_DNA"/>
</dbReference>
<keyword evidence="9 10" id="KW-0030">Aminoacyl-tRNA synthetase</keyword>
<organism evidence="13 15">
    <name type="scientific">Thermodesulfobacterium geofontis</name>
    <dbReference type="NCBI Taxonomy" id="1295609"/>
    <lineage>
        <taxon>Bacteria</taxon>
        <taxon>Pseudomonadati</taxon>
        <taxon>Thermodesulfobacteriota</taxon>
        <taxon>Thermodesulfobacteria</taxon>
        <taxon>Thermodesulfobacteriales</taxon>
        <taxon>Thermodesulfobacteriaceae</taxon>
        <taxon>Thermodesulfobacterium</taxon>
    </lineage>
</organism>
<dbReference type="AlphaFoldDB" id="A0A2N7PMB1"/>
<dbReference type="InterPro" id="IPR014729">
    <property type="entry name" value="Rossmann-like_a/b/a_fold"/>
</dbReference>
<dbReference type="GO" id="GO:0005524">
    <property type="term" value="F:ATP binding"/>
    <property type="evidence" value="ECO:0007669"/>
    <property type="project" value="UniProtKB-UniRule"/>
</dbReference>
<dbReference type="Proteomes" id="UP000235619">
    <property type="component" value="Unassembled WGS sequence"/>
</dbReference>
<keyword evidence="6 10" id="KW-0547">Nucleotide-binding</keyword>
<dbReference type="Gene3D" id="1.10.10.350">
    <property type="match status" value="1"/>
</dbReference>
<feature type="domain" description="Aminoacyl-tRNA synthetase class I anticodon-binding" evidence="12">
    <location>
        <begin position="316"/>
        <end position="457"/>
    </location>
</feature>
<evidence type="ECO:0000256" key="8">
    <source>
        <dbReference type="ARBA" id="ARBA00022917"/>
    </source>
</evidence>
<dbReference type="GO" id="GO:0000049">
    <property type="term" value="F:tRNA binding"/>
    <property type="evidence" value="ECO:0007669"/>
    <property type="project" value="InterPro"/>
</dbReference>
<accession>A0A2N7PMB1</accession>
<comment type="caution">
    <text evidence="10">Lacks conserved residue(s) required for the propagation of feature annotation.</text>
</comment>
<dbReference type="SUPFAM" id="SSF52374">
    <property type="entry name" value="Nucleotidylyl transferase"/>
    <property type="match status" value="1"/>
</dbReference>
<dbReference type="HAMAP" id="MF_00022">
    <property type="entry name" value="Glu_tRNA_synth_type1"/>
    <property type="match status" value="1"/>
</dbReference>
<feature type="short sequence motif" description="'HIGH' region" evidence="10">
    <location>
        <begin position="8"/>
        <end position="18"/>
    </location>
</feature>
<protein>
    <recommendedName>
        <fullName evidence="10">Glutamate--tRNA ligase</fullName>
        <ecNumber evidence="10">6.1.1.17</ecNumber>
    </recommendedName>
    <alternativeName>
        <fullName evidence="10">Glutamyl-tRNA synthetase</fullName>
        <shortName evidence="10">GluRS</shortName>
    </alternativeName>
</protein>
<evidence type="ECO:0000259" key="12">
    <source>
        <dbReference type="Pfam" id="PF19269"/>
    </source>
</evidence>
<dbReference type="InterPro" id="IPR008925">
    <property type="entry name" value="aa_tRNA-synth_I_cd-bd_sf"/>
</dbReference>
<dbReference type="Pfam" id="PF19269">
    <property type="entry name" value="Anticodon_2"/>
    <property type="match status" value="1"/>
</dbReference>
<comment type="subcellular location">
    <subcellularLocation>
        <location evidence="1 10">Cytoplasm</location>
    </subcellularLocation>
</comment>
<evidence type="ECO:0000256" key="10">
    <source>
        <dbReference type="HAMAP-Rule" id="MF_00022"/>
    </source>
</evidence>
<evidence type="ECO:0000256" key="9">
    <source>
        <dbReference type="ARBA" id="ARBA00023146"/>
    </source>
</evidence>
<dbReference type="GO" id="GO:0006424">
    <property type="term" value="P:glutamyl-tRNA aminoacylation"/>
    <property type="evidence" value="ECO:0007669"/>
    <property type="project" value="UniProtKB-UniRule"/>
</dbReference>
<evidence type="ECO:0000313" key="14">
    <source>
        <dbReference type="EMBL" id="PMP93732.1"/>
    </source>
</evidence>
<dbReference type="PROSITE" id="PS00178">
    <property type="entry name" value="AA_TRNA_LIGASE_I"/>
    <property type="match status" value="1"/>
</dbReference>
<evidence type="ECO:0000256" key="7">
    <source>
        <dbReference type="ARBA" id="ARBA00022840"/>
    </source>
</evidence>
<keyword evidence="4 10" id="KW-0963">Cytoplasm</keyword>
<comment type="function">
    <text evidence="10">Catalyzes the attachment of glutamate to tRNA(Glu) in a two-step reaction: glutamate is first activated by ATP to form Glu-AMP and then transferred to the acceptor end of tRNA(Glu).</text>
</comment>
<evidence type="ECO:0000256" key="6">
    <source>
        <dbReference type="ARBA" id="ARBA00022741"/>
    </source>
</evidence>
<dbReference type="GO" id="GO:0008270">
    <property type="term" value="F:zinc ion binding"/>
    <property type="evidence" value="ECO:0007669"/>
    <property type="project" value="InterPro"/>
</dbReference>
<comment type="similarity">
    <text evidence="2 10">Belongs to the class-I aminoacyl-tRNA synthetase family. Glutamate--tRNA ligase type 1 subfamily.</text>
</comment>
<dbReference type="Gene3D" id="3.40.50.620">
    <property type="entry name" value="HUPs"/>
    <property type="match status" value="1"/>
</dbReference>